<dbReference type="RefSeq" id="WP_081991857.1">
    <property type="nucleotide sequence ID" value="NZ_CP009962.1"/>
</dbReference>
<organism evidence="2 3">
    <name type="scientific">Collimonas arenae</name>
    <dbReference type="NCBI Taxonomy" id="279058"/>
    <lineage>
        <taxon>Bacteria</taxon>
        <taxon>Pseudomonadati</taxon>
        <taxon>Pseudomonadota</taxon>
        <taxon>Betaproteobacteria</taxon>
        <taxon>Burkholderiales</taxon>
        <taxon>Oxalobacteraceae</taxon>
        <taxon>Collimonas</taxon>
    </lineage>
</organism>
<reference evidence="3" key="1">
    <citation type="journal article" date="2014" name="Soil Biol. Biochem.">
        <title>Structure and function of bacterial communities in ageing soils: Insights from the Mendocino ecological staircase.</title>
        <authorList>
            <person name="Uroz S."/>
            <person name="Tech J.J."/>
            <person name="Sawaya N.A."/>
            <person name="Frey-Klett P."/>
            <person name="Leveau J.H.J."/>
        </authorList>
    </citation>
    <scope>NUCLEOTIDE SEQUENCE [LARGE SCALE GENOMIC DNA]</scope>
    <source>
        <strain evidence="3">Cal35</strain>
    </source>
</reference>
<keyword evidence="2" id="KW-0378">Hydrolase</keyword>
<proteinExistence type="predicted"/>
<sequence length="236" mass="25520">MQAIESFDVPYENTVLKGDFLESTSASHILLLHGAGVSSRATAMRSGLRPALQQRGVATTSFDCIGHGDTGGALLDSSLSSRTRQAEAVIAARKLAEPLVICGTSMGAYNAIRLTQKYQVTGLILIVPGVYTPAAYGLPFGPQFSEVIRRDRSWADSDAWSILRKFKGDLLVIAAEHDAVIPLEIPDRLLLSAQQARSRRLRVVAGTDHSHLFPLVAAERPAEFDALMTMMVDCGR</sequence>
<dbReference type="EMBL" id="CP009962">
    <property type="protein sequence ID" value="AIY39201.1"/>
    <property type="molecule type" value="Genomic_DNA"/>
</dbReference>
<protein>
    <submittedName>
        <fullName evidence="2">Hydrolase of the alpha/beta superfamily</fullName>
    </submittedName>
</protein>
<dbReference type="SUPFAM" id="SSF53474">
    <property type="entry name" value="alpha/beta-Hydrolases"/>
    <property type="match status" value="1"/>
</dbReference>
<evidence type="ECO:0000259" key="1">
    <source>
        <dbReference type="Pfam" id="PF12697"/>
    </source>
</evidence>
<dbReference type="InterPro" id="IPR029058">
    <property type="entry name" value="AB_hydrolase_fold"/>
</dbReference>
<dbReference type="GO" id="GO:0016787">
    <property type="term" value="F:hydrolase activity"/>
    <property type="evidence" value="ECO:0007669"/>
    <property type="project" value="UniProtKB-KW"/>
</dbReference>
<dbReference type="HOGENOM" id="CLU_093126_0_0_4"/>
<evidence type="ECO:0000313" key="2">
    <source>
        <dbReference type="EMBL" id="AIY39201.1"/>
    </source>
</evidence>
<accession>A0A0A1F3T1</accession>
<dbReference type="Gene3D" id="3.40.50.1820">
    <property type="entry name" value="alpha/beta hydrolase"/>
    <property type="match status" value="1"/>
</dbReference>
<dbReference type="InterPro" id="IPR000073">
    <property type="entry name" value="AB_hydrolase_1"/>
</dbReference>
<dbReference type="Proteomes" id="UP000030302">
    <property type="component" value="Chromosome"/>
</dbReference>
<keyword evidence="3" id="KW-1185">Reference proteome</keyword>
<dbReference type="AlphaFoldDB" id="A0A0A1F3T1"/>
<feature type="domain" description="AB hydrolase-1" evidence="1">
    <location>
        <begin position="29"/>
        <end position="162"/>
    </location>
</feature>
<gene>
    <name evidence="2" type="ORF">LT85_0041</name>
</gene>
<name>A0A0A1F3T1_9BURK</name>
<dbReference type="OrthoDB" id="6630285at2"/>
<dbReference type="Pfam" id="PF12697">
    <property type="entry name" value="Abhydrolase_6"/>
    <property type="match status" value="1"/>
</dbReference>
<dbReference type="STRING" id="279058.LT85_0041"/>
<dbReference type="KEGG" id="care:LT85_0041"/>
<evidence type="ECO:0000313" key="3">
    <source>
        <dbReference type="Proteomes" id="UP000030302"/>
    </source>
</evidence>